<evidence type="ECO:0000256" key="8">
    <source>
        <dbReference type="ARBA" id="ARBA00022840"/>
    </source>
</evidence>
<keyword evidence="5" id="KW-0732">Signal</keyword>
<dbReference type="PROSITE" id="PS50011">
    <property type="entry name" value="PROTEIN_KINASE_DOM"/>
    <property type="match status" value="1"/>
</dbReference>
<comment type="catalytic activity">
    <reaction evidence="11">
        <text>L-threonyl-[protein] + ATP = O-phospho-L-threonyl-[protein] + ADP + H(+)</text>
        <dbReference type="Rhea" id="RHEA:46608"/>
        <dbReference type="Rhea" id="RHEA-COMP:11060"/>
        <dbReference type="Rhea" id="RHEA-COMP:11605"/>
        <dbReference type="ChEBI" id="CHEBI:15378"/>
        <dbReference type="ChEBI" id="CHEBI:30013"/>
        <dbReference type="ChEBI" id="CHEBI:30616"/>
        <dbReference type="ChEBI" id="CHEBI:61977"/>
        <dbReference type="ChEBI" id="CHEBI:456216"/>
        <dbReference type="EC" id="2.7.11.1"/>
    </reaction>
</comment>
<evidence type="ECO:0000256" key="10">
    <source>
        <dbReference type="ARBA" id="ARBA00023180"/>
    </source>
</evidence>
<dbReference type="GO" id="GO:0016020">
    <property type="term" value="C:membrane"/>
    <property type="evidence" value="ECO:0007669"/>
    <property type="project" value="UniProtKB-SubCell"/>
</dbReference>
<comment type="subcellular location">
    <subcellularLocation>
        <location evidence="1">Membrane</location>
        <topology evidence="1">Single-pass type I membrane protein</topology>
    </subcellularLocation>
</comment>
<dbReference type="GO" id="GO:0005524">
    <property type="term" value="F:ATP binding"/>
    <property type="evidence" value="ECO:0007669"/>
    <property type="project" value="UniProtKB-UniRule"/>
</dbReference>
<dbReference type="CDD" id="cd14066">
    <property type="entry name" value="STKc_IRAK"/>
    <property type="match status" value="1"/>
</dbReference>
<dbReference type="InterPro" id="IPR000719">
    <property type="entry name" value="Prot_kinase_dom"/>
</dbReference>
<keyword evidence="9" id="KW-0675">Receptor</keyword>
<dbReference type="AlphaFoldDB" id="A0AA88WRI2"/>
<feature type="binding site" evidence="13">
    <location>
        <position position="191"/>
    </location>
    <ligand>
        <name>ATP</name>
        <dbReference type="ChEBI" id="CHEBI:30616"/>
    </ligand>
</feature>
<evidence type="ECO:0000313" key="16">
    <source>
        <dbReference type="Proteomes" id="UP001188597"/>
    </source>
</evidence>
<dbReference type="InterPro" id="IPR011009">
    <property type="entry name" value="Kinase-like_dom_sf"/>
</dbReference>
<evidence type="ECO:0000256" key="4">
    <source>
        <dbReference type="ARBA" id="ARBA00022679"/>
    </source>
</evidence>
<comment type="caution">
    <text evidence="15">The sequence shown here is derived from an EMBL/GenBank/DDBJ whole genome shotgun (WGS) entry which is preliminary data.</text>
</comment>
<evidence type="ECO:0000259" key="14">
    <source>
        <dbReference type="PROSITE" id="PS50011"/>
    </source>
</evidence>
<dbReference type="InterPro" id="IPR008271">
    <property type="entry name" value="Ser/Thr_kinase_AS"/>
</dbReference>
<proteinExistence type="predicted"/>
<dbReference type="EMBL" id="JAVXUP010000259">
    <property type="protein sequence ID" value="KAK3032711.1"/>
    <property type="molecule type" value="Genomic_DNA"/>
</dbReference>
<evidence type="ECO:0000256" key="9">
    <source>
        <dbReference type="ARBA" id="ARBA00023170"/>
    </source>
</evidence>
<dbReference type="PANTHER" id="PTHR48006">
    <property type="entry name" value="LEUCINE-RICH REPEAT-CONTAINING PROTEIN DDB_G0281931-RELATED"/>
    <property type="match status" value="1"/>
</dbReference>
<accession>A0AA88WRI2</accession>
<protein>
    <recommendedName>
        <fullName evidence="2">non-specific serine/threonine protein kinase</fullName>
        <ecNumber evidence="2">2.7.11.1</ecNumber>
    </recommendedName>
</protein>
<keyword evidence="3" id="KW-0597">Phosphoprotein</keyword>
<dbReference type="SMART" id="SM00220">
    <property type="entry name" value="S_TKc"/>
    <property type="match status" value="1"/>
</dbReference>
<evidence type="ECO:0000256" key="2">
    <source>
        <dbReference type="ARBA" id="ARBA00012513"/>
    </source>
</evidence>
<comment type="catalytic activity">
    <reaction evidence="12">
        <text>L-seryl-[protein] + ATP = O-phospho-L-seryl-[protein] + ADP + H(+)</text>
        <dbReference type="Rhea" id="RHEA:17989"/>
        <dbReference type="Rhea" id="RHEA-COMP:9863"/>
        <dbReference type="Rhea" id="RHEA-COMP:11604"/>
        <dbReference type="ChEBI" id="CHEBI:15378"/>
        <dbReference type="ChEBI" id="CHEBI:29999"/>
        <dbReference type="ChEBI" id="CHEBI:30616"/>
        <dbReference type="ChEBI" id="CHEBI:83421"/>
        <dbReference type="ChEBI" id="CHEBI:456216"/>
        <dbReference type="EC" id="2.7.11.1"/>
    </reaction>
</comment>
<dbReference type="Gene3D" id="3.30.200.20">
    <property type="entry name" value="Phosphorylase Kinase, domain 1"/>
    <property type="match status" value="1"/>
</dbReference>
<evidence type="ECO:0000313" key="15">
    <source>
        <dbReference type="EMBL" id="KAK3032711.1"/>
    </source>
</evidence>
<evidence type="ECO:0000256" key="11">
    <source>
        <dbReference type="ARBA" id="ARBA00047899"/>
    </source>
</evidence>
<dbReference type="GO" id="GO:0004674">
    <property type="term" value="F:protein serine/threonine kinase activity"/>
    <property type="evidence" value="ECO:0007669"/>
    <property type="project" value="UniProtKB-EC"/>
</dbReference>
<dbReference type="Gene3D" id="2.60.120.430">
    <property type="entry name" value="Galactose-binding lectin"/>
    <property type="match status" value="1"/>
</dbReference>
<keyword evidence="16" id="KW-1185">Reference proteome</keyword>
<evidence type="ECO:0000256" key="12">
    <source>
        <dbReference type="ARBA" id="ARBA00048679"/>
    </source>
</evidence>
<dbReference type="Pfam" id="PF11721">
    <property type="entry name" value="Malectin"/>
    <property type="match status" value="1"/>
</dbReference>
<feature type="domain" description="Protein kinase" evidence="14">
    <location>
        <begin position="163"/>
        <end position="450"/>
    </location>
</feature>
<dbReference type="InterPro" id="IPR021720">
    <property type="entry name" value="Malectin_dom"/>
</dbReference>
<keyword evidence="6 13" id="KW-0547">Nucleotide-binding</keyword>
<keyword evidence="7" id="KW-0418">Kinase</keyword>
<evidence type="ECO:0000256" key="7">
    <source>
        <dbReference type="ARBA" id="ARBA00022777"/>
    </source>
</evidence>
<evidence type="ECO:0000256" key="5">
    <source>
        <dbReference type="ARBA" id="ARBA00022729"/>
    </source>
</evidence>
<dbReference type="EC" id="2.7.11.1" evidence="2"/>
<evidence type="ECO:0000256" key="1">
    <source>
        <dbReference type="ARBA" id="ARBA00004479"/>
    </source>
</evidence>
<dbReference type="Pfam" id="PF00069">
    <property type="entry name" value="Pkinase"/>
    <property type="match status" value="1"/>
</dbReference>
<evidence type="ECO:0000256" key="6">
    <source>
        <dbReference type="ARBA" id="ARBA00022741"/>
    </source>
</evidence>
<dbReference type="InterPro" id="IPR017441">
    <property type="entry name" value="Protein_kinase_ATP_BS"/>
</dbReference>
<name>A0AA88WRI2_9ASTE</name>
<dbReference type="PROSITE" id="PS00108">
    <property type="entry name" value="PROTEIN_KINASE_ST"/>
    <property type="match status" value="1"/>
</dbReference>
<dbReference type="Proteomes" id="UP001188597">
    <property type="component" value="Unassembled WGS sequence"/>
</dbReference>
<reference evidence="15" key="1">
    <citation type="submission" date="2022-12" db="EMBL/GenBank/DDBJ databases">
        <title>Draft genome assemblies for two species of Escallonia (Escalloniales).</title>
        <authorList>
            <person name="Chanderbali A."/>
            <person name="Dervinis C."/>
            <person name="Anghel I."/>
            <person name="Soltis D."/>
            <person name="Soltis P."/>
            <person name="Zapata F."/>
        </authorList>
    </citation>
    <scope>NUCLEOTIDE SEQUENCE</scope>
    <source>
        <strain evidence="15">UCBG64.0493</strain>
        <tissue evidence="15">Leaf</tissue>
    </source>
</reference>
<keyword evidence="10" id="KW-0325">Glycoprotein</keyword>
<dbReference type="FunFam" id="1.10.510.10:FF:000769">
    <property type="entry name" value="Uncharacterized protein"/>
    <property type="match status" value="1"/>
</dbReference>
<dbReference type="Gene3D" id="1.10.510.10">
    <property type="entry name" value="Transferase(Phosphotransferase) domain 1"/>
    <property type="match status" value="1"/>
</dbReference>
<gene>
    <name evidence="15" type="ORF">RJ639_035155</name>
</gene>
<dbReference type="SUPFAM" id="SSF56112">
    <property type="entry name" value="Protein kinase-like (PK-like)"/>
    <property type="match status" value="1"/>
</dbReference>
<dbReference type="InterPro" id="IPR051824">
    <property type="entry name" value="LRR_Rcpt-Like_S/T_Kinase"/>
</dbReference>
<sequence>MKKTTCEISNDVYVTARLCPVSLKYYGFCLRQGNYTVTLHFAEIVYSEGEYYSILGERVFDIFIQDKRVRANFNPKNAARGPKKDFSLSYNASVNKDHILRIHLYWAGKGSFFTPPATNGPLISAISVTPGMKSPQNPIMKSALSSQNGPVSVRHIIDATNNFSTKTEIGKGGFGTVYKAQLHGQVVAVKKLSSPSKQKLQEFNTEVHTLSSYKHENLVRLFGGYSGKDLHLLIYEYIEHKSLAEALFETQYPFKLDWKARREICLGIAKGLKYLHEESRLKIVHRDIKAQNILLGGTEGNLKAKICDFGLAMLCEEGNENMVSRVAGTNGYLAPEYATRGILSQKADVYSFGVLLLEIVSGKSNAVSRPTQETVFLLDTLKKAKAYVYNKEGRLADLVDKDLSSCYDFTEAMRILNLAMMCTSQTPTLRPTMSEVISVLQGEKTVEQVFGAPPTDSSSTTMAGAYLTSSAEIPSTSTEVSSSAFTSYFMIKENQEKKYLTADPQLDISSQSNIENLV</sequence>
<dbReference type="PANTHER" id="PTHR48006:SF48">
    <property type="entry name" value="PROTEIN KINASE DOMAIN-CONTAINING PROTEIN"/>
    <property type="match status" value="1"/>
</dbReference>
<evidence type="ECO:0000256" key="13">
    <source>
        <dbReference type="PROSITE-ProRule" id="PRU10141"/>
    </source>
</evidence>
<dbReference type="PROSITE" id="PS00107">
    <property type="entry name" value="PROTEIN_KINASE_ATP"/>
    <property type="match status" value="1"/>
</dbReference>
<keyword evidence="4" id="KW-0808">Transferase</keyword>
<evidence type="ECO:0000256" key="3">
    <source>
        <dbReference type="ARBA" id="ARBA00022553"/>
    </source>
</evidence>
<keyword evidence="8 13" id="KW-0067">ATP-binding</keyword>
<organism evidence="15 16">
    <name type="scientific">Escallonia herrerae</name>
    <dbReference type="NCBI Taxonomy" id="1293975"/>
    <lineage>
        <taxon>Eukaryota</taxon>
        <taxon>Viridiplantae</taxon>
        <taxon>Streptophyta</taxon>
        <taxon>Embryophyta</taxon>
        <taxon>Tracheophyta</taxon>
        <taxon>Spermatophyta</taxon>
        <taxon>Magnoliopsida</taxon>
        <taxon>eudicotyledons</taxon>
        <taxon>Gunneridae</taxon>
        <taxon>Pentapetalae</taxon>
        <taxon>asterids</taxon>
        <taxon>campanulids</taxon>
        <taxon>Escalloniales</taxon>
        <taxon>Escalloniaceae</taxon>
        <taxon>Escallonia</taxon>
    </lineage>
</organism>